<name>A0A1H4I3R8_9ACTN</name>
<dbReference type="Proteomes" id="UP000198742">
    <property type="component" value="Unassembled WGS sequence"/>
</dbReference>
<evidence type="ECO:0000313" key="3">
    <source>
        <dbReference type="EMBL" id="SEB28560.1"/>
    </source>
</evidence>
<proteinExistence type="inferred from homology"/>
<dbReference type="EMBL" id="FNRT01000002">
    <property type="protein sequence ID" value="SED44676.1"/>
    <property type="molecule type" value="Genomic_DNA"/>
</dbReference>
<comment type="similarity">
    <text evidence="1">Belongs to the amidase family.</text>
</comment>
<dbReference type="EMBL" id="FNRT01000001">
    <property type="protein sequence ID" value="SEB28560.1"/>
    <property type="molecule type" value="Genomic_DNA"/>
</dbReference>
<dbReference type="InterPro" id="IPR023631">
    <property type="entry name" value="Amidase_dom"/>
</dbReference>
<evidence type="ECO:0000259" key="2">
    <source>
        <dbReference type="Pfam" id="PF01425"/>
    </source>
</evidence>
<dbReference type="Pfam" id="PF01425">
    <property type="entry name" value="Amidase"/>
    <property type="match status" value="1"/>
</dbReference>
<evidence type="ECO:0000313" key="4">
    <source>
        <dbReference type="EMBL" id="SED44676.1"/>
    </source>
</evidence>
<feature type="domain" description="Amidase" evidence="2">
    <location>
        <begin position="24"/>
        <end position="444"/>
    </location>
</feature>
<reference evidence="3" key="2">
    <citation type="submission" date="2016-10" db="EMBL/GenBank/DDBJ databases">
        <authorList>
            <person name="de Groot N.N."/>
        </authorList>
    </citation>
    <scope>NUCLEOTIDE SEQUENCE [LARGE SCALE GENOMIC DNA]</scope>
    <source>
        <strain evidence="3">DSM 22017</strain>
    </source>
</reference>
<dbReference type="InterPro" id="IPR036928">
    <property type="entry name" value="AS_sf"/>
</dbReference>
<dbReference type="RefSeq" id="WP_090967291.1">
    <property type="nucleotide sequence ID" value="NZ_FNRT01000001.1"/>
</dbReference>
<dbReference type="InterPro" id="IPR020556">
    <property type="entry name" value="Amidase_CS"/>
</dbReference>
<reference evidence="5" key="1">
    <citation type="submission" date="2016-10" db="EMBL/GenBank/DDBJ databases">
        <authorList>
            <person name="Varghese N."/>
            <person name="Submissions S."/>
        </authorList>
    </citation>
    <scope>NUCLEOTIDE SEQUENCE [LARGE SCALE GENOMIC DNA]</scope>
    <source>
        <strain evidence="5">DSM 22017</strain>
    </source>
</reference>
<dbReference type="STRING" id="402596.SAMN04489844_0006"/>
<keyword evidence="5" id="KW-1185">Reference proteome</keyword>
<evidence type="ECO:0000256" key="1">
    <source>
        <dbReference type="ARBA" id="ARBA00009199"/>
    </source>
</evidence>
<dbReference type="PANTHER" id="PTHR11895:SF7">
    <property type="entry name" value="GLUTAMYL-TRNA(GLN) AMIDOTRANSFERASE SUBUNIT A, MITOCHONDRIAL"/>
    <property type="match status" value="1"/>
</dbReference>
<dbReference type="OrthoDB" id="5175573at2"/>
<dbReference type="PANTHER" id="PTHR11895">
    <property type="entry name" value="TRANSAMIDASE"/>
    <property type="match status" value="1"/>
</dbReference>
<dbReference type="Gene3D" id="3.90.1300.10">
    <property type="entry name" value="Amidase signature (AS) domain"/>
    <property type="match status" value="1"/>
</dbReference>
<accession>A0A1H4I3R8</accession>
<dbReference type="SUPFAM" id="SSF75304">
    <property type="entry name" value="Amidase signature (AS) enzymes"/>
    <property type="match status" value="1"/>
</dbReference>
<sequence length="464" mass="48460">MSLHDLTALEQGDAVRRGEVSPLELVEHYAGRADHVGAFITTTVEQARDHARRLADTGRPTDAGPLWGVPTGIKDLHPTAGVRTTFGSAAYDDFVPDASDNVVLSVEAAGMPSLGKTNTPEFGSPCYTEPDVAPPAVTPWDTTRTAGGSSGGAGTAVAAGLLPVAPGSDGGGSIRIPASCCGLVGLKPSRGRISGAPMYGDPIGLATPGTLARTVRDAAALLDVLEGRRVGDPFWAPEPTTSFLDACDREPDRLRVARFIAPVIADVEVAPSSVAAWEAASALLADLGHDVEDVPVPIPPAAVADFETCWAVLTALSPAPPGREDRLRPLTRWLGERGRAVSGPEFGLAIGSLRRHAAAALAALAPYDVVLTPTLARPPALVGELRDDADPARDFANQKDFTPWTSAWNVTGMPAVSLPLHWTDHGLPVGVMLAARPAEEELLLALSAQVEEAAPWVDRRPPGW</sequence>
<evidence type="ECO:0000313" key="5">
    <source>
        <dbReference type="Proteomes" id="UP000198742"/>
    </source>
</evidence>
<dbReference type="PROSITE" id="PS00571">
    <property type="entry name" value="AMIDASES"/>
    <property type="match status" value="1"/>
</dbReference>
<dbReference type="AlphaFoldDB" id="A0A1H4I3R8"/>
<gene>
    <name evidence="3" type="ORF">SAMN04489844_0006</name>
    <name evidence="4" type="ORF">SAMN04489844_4433</name>
</gene>
<dbReference type="InterPro" id="IPR000120">
    <property type="entry name" value="Amidase"/>
</dbReference>
<dbReference type="GO" id="GO:0003824">
    <property type="term" value="F:catalytic activity"/>
    <property type="evidence" value="ECO:0007669"/>
    <property type="project" value="InterPro"/>
</dbReference>
<protein>
    <submittedName>
        <fullName evidence="3">Amidase</fullName>
    </submittedName>
</protein>
<organism evidence="3 5">
    <name type="scientific">Nocardioides exalbidus</name>
    <dbReference type="NCBI Taxonomy" id="402596"/>
    <lineage>
        <taxon>Bacteria</taxon>
        <taxon>Bacillati</taxon>
        <taxon>Actinomycetota</taxon>
        <taxon>Actinomycetes</taxon>
        <taxon>Propionibacteriales</taxon>
        <taxon>Nocardioidaceae</taxon>
        <taxon>Nocardioides</taxon>
    </lineage>
</organism>